<name>A0AAD5R111_PARTN</name>
<evidence type="ECO:0000313" key="2">
    <source>
        <dbReference type="Proteomes" id="UP001196413"/>
    </source>
</evidence>
<protein>
    <submittedName>
        <fullName evidence="1">Uncharacterized protein</fullName>
    </submittedName>
</protein>
<dbReference type="Proteomes" id="UP001196413">
    <property type="component" value="Unassembled WGS sequence"/>
</dbReference>
<dbReference type="EMBL" id="JAHQIW010005966">
    <property type="protein sequence ID" value="KAJ1367648.1"/>
    <property type="molecule type" value="Genomic_DNA"/>
</dbReference>
<gene>
    <name evidence="1" type="ORF">KIN20_028602</name>
</gene>
<reference evidence="1" key="1">
    <citation type="submission" date="2021-06" db="EMBL/GenBank/DDBJ databases">
        <title>Parelaphostrongylus tenuis whole genome reference sequence.</title>
        <authorList>
            <person name="Garwood T.J."/>
            <person name="Larsen P.A."/>
            <person name="Fountain-Jones N.M."/>
            <person name="Garbe J.R."/>
            <person name="Macchietto M.G."/>
            <person name="Kania S.A."/>
            <person name="Gerhold R.W."/>
            <person name="Richards J.E."/>
            <person name="Wolf T.M."/>
        </authorList>
    </citation>
    <scope>NUCLEOTIDE SEQUENCE</scope>
    <source>
        <strain evidence="1">MNPRO001-30</strain>
        <tissue evidence="1">Meninges</tissue>
    </source>
</reference>
<comment type="caution">
    <text evidence="1">The sequence shown here is derived from an EMBL/GenBank/DDBJ whole genome shotgun (WGS) entry which is preliminary data.</text>
</comment>
<accession>A0AAD5R111</accession>
<dbReference type="AlphaFoldDB" id="A0AAD5R111"/>
<sequence length="62" mass="7121">MEFFSSSSHSTQLGGNDAVVVMTHDLNEMIFIFDAIVLFTQYGGRFPWSSWCGFRRLLVEKN</sequence>
<evidence type="ECO:0000313" key="1">
    <source>
        <dbReference type="EMBL" id="KAJ1367648.1"/>
    </source>
</evidence>
<keyword evidence="2" id="KW-1185">Reference proteome</keyword>
<proteinExistence type="predicted"/>
<organism evidence="1 2">
    <name type="scientific">Parelaphostrongylus tenuis</name>
    <name type="common">Meningeal worm</name>
    <dbReference type="NCBI Taxonomy" id="148309"/>
    <lineage>
        <taxon>Eukaryota</taxon>
        <taxon>Metazoa</taxon>
        <taxon>Ecdysozoa</taxon>
        <taxon>Nematoda</taxon>
        <taxon>Chromadorea</taxon>
        <taxon>Rhabditida</taxon>
        <taxon>Rhabditina</taxon>
        <taxon>Rhabditomorpha</taxon>
        <taxon>Strongyloidea</taxon>
        <taxon>Metastrongylidae</taxon>
        <taxon>Parelaphostrongylus</taxon>
    </lineage>
</organism>